<proteinExistence type="predicted"/>
<dbReference type="Proteomes" id="UP000253951">
    <property type="component" value="Chromosome"/>
</dbReference>
<evidence type="ECO:0008006" key="3">
    <source>
        <dbReference type="Google" id="ProtNLM"/>
    </source>
</evidence>
<dbReference type="AlphaFoldDB" id="A0A345H9V2"/>
<keyword evidence="2" id="KW-1185">Reference proteome</keyword>
<protein>
    <recommendedName>
        <fullName evidence="3">Tetratricopeptide repeat protein</fullName>
    </recommendedName>
</protein>
<dbReference type="Gene3D" id="1.25.40.10">
    <property type="entry name" value="Tetratricopeptide repeat domain"/>
    <property type="match status" value="1"/>
</dbReference>
<dbReference type="EMBL" id="CP031188">
    <property type="protein sequence ID" value="AXG73362.1"/>
    <property type="molecule type" value="Genomic_DNA"/>
</dbReference>
<sequence length="445" mass="51092">MLSNIFVFTAVAQTDKCEKQFKVYEEKVKARDYVDAESLLGVLKKDCSKYDAKIYAYAEEIYKNKIEFSRTPEDKQIAIDLLLELYADYEKSFPGNGSVVRKALLLKEQNMADDAEVYKILNSFFITHKKKFTDYDALQTYFMLYLKQFEAENKTISQKEFVEKYAIIAAQVAYAQNKFATEKATLLEKQETQILTDEEKALITDANRAIDALDAVGDNISLMASKYFSCEVLAEYYGKSYNDHKEDLEWLGAVVDVMYNNKCYNNDVLYKVALAAHEMRPTALSTYRLGKIELRRNNIKDAVYYFDKAAAMYTDKKEKADLFYEIASIYRNIDKATAKSYAIKAAETNPEFGKPYLMLAEMYSSVTGECELNDFQRKALLFLCIETVKKAEIAEPKYKPTVTALMERYNKSLPSKSEAKAAGYRKGDEVVYGCWINETVKLPKL</sequence>
<name>A0A345H9V2_9FLAO</name>
<evidence type="ECO:0000313" key="2">
    <source>
        <dbReference type="Proteomes" id="UP000253951"/>
    </source>
</evidence>
<dbReference type="InterPro" id="IPR011990">
    <property type="entry name" value="TPR-like_helical_dom_sf"/>
</dbReference>
<gene>
    <name evidence="1" type="ORF">DVK85_03590</name>
</gene>
<evidence type="ECO:0000313" key="1">
    <source>
        <dbReference type="EMBL" id="AXG73362.1"/>
    </source>
</evidence>
<dbReference type="KEGG" id="fat:DVK85_03590"/>
<dbReference type="SUPFAM" id="SSF48452">
    <property type="entry name" value="TPR-like"/>
    <property type="match status" value="1"/>
</dbReference>
<reference evidence="1 2" key="1">
    <citation type="submission" date="2018-07" db="EMBL/GenBank/DDBJ databases">
        <title>Complete genome sequence of Flavobacterium arcticum type strain SM1502T.</title>
        <authorList>
            <person name="Li Y."/>
            <person name="Li D.-D."/>
        </authorList>
    </citation>
    <scope>NUCLEOTIDE SEQUENCE [LARGE SCALE GENOMIC DNA]</scope>
    <source>
        <strain evidence="1 2">SM1502</strain>
    </source>
</reference>
<accession>A0A345H9V2</accession>
<organism evidence="1 2">
    <name type="scientific">Flavobacterium arcticum</name>
    <dbReference type="NCBI Taxonomy" id="1784713"/>
    <lineage>
        <taxon>Bacteria</taxon>
        <taxon>Pseudomonadati</taxon>
        <taxon>Bacteroidota</taxon>
        <taxon>Flavobacteriia</taxon>
        <taxon>Flavobacteriales</taxon>
        <taxon>Flavobacteriaceae</taxon>
        <taxon>Flavobacterium</taxon>
    </lineage>
</organism>